<dbReference type="Proteomes" id="UP000276133">
    <property type="component" value="Unassembled WGS sequence"/>
</dbReference>
<keyword evidence="2" id="KW-1185">Reference proteome</keyword>
<evidence type="ECO:0000313" key="1">
    <source>
        <dbReference type="EMBL" id="RNA07719.1"/>
    </source>
</evidence>
<reference evidence="1 2" key="1">
    <citation type="journal article" date="2018" name="Sci. Rep.">
        <title>Genomic signatures of local adaptation to the degree of environmental predictability in rotifers.</title>
        <authorList>
            <person name="Franch-Gras L."/>
            <person name="Hahn C."/>
            <person name="Garcia-Roger E.M."/>
            <person name="Carmona M.J."/>
            <person name="Serra M."/>
            <person name="Gomez A."/>
        </authorList>
    </citation>
    <scope>NUCLEOTIDE SEQUENCE [LARGE SCALE GENOMIC DNA]</scope>
    <source>
        <strain evidence="1">HYR1</strain>
    </source>
</reference>
<organism evidence="1 2">
    <name type="scientific">Brachionus plicatilis</name>
    <name type="common">Marine rotifer</name>
    <name type="synonym">Brachionus muelleri</name>
    <dbReference type="NCBI Taxonomy" id="10195"/>
    <lineage>
        <taxon>Eukaryota</taxon>
        <taxon>Metazoa</taxon>
        <taxon>Spiralia</taxon>
        <taxon>Gnathifera</taxon>
        <taxon>Rotifera</taxon>
        <taxon>Eurotatoria</taxon>
        <taxon>Monogononta</taxon>
        <taxon>Pseudotrocha</taxon>
        <taxon>Ploima</taxon>
        <taxon>Brachionidae</taxon>
        <taxon>Brachionus</taxon>
    </lineage>
</organism>
<gene>
    <name evidence="1" type="ORF">BpHYR1_035101</name>
</gene>
<name>A0A3M7Q907_BRAPC</name>
<accession>A0A3M7Q907</accession>
<dbReference type="AlphaFoldDB" id="A0A3M7Q907"/>
<evidence type="ECO:0000313" key="2">
    <source>
        <dbReference type="Proteomes" id="UP000276133"/>
    </source>
</evidence>
<sequence length="72" mass="8386">MQRYFEDFVHPQRVLNPRSSACMANTQAIRLNGLLDNKLIEISHALPKEVLKLRKNLLIFLSLKHSDKQTNK</sequence>
<protein>
    <submittedName>
        <fullName evidence="1">Uncharacterized protein</fullName>
    </submittedName>
</protein>
<comment type="caution">
    <text evidence="1">The sequence shown here is derived from an EMBL/GenBank/DDBJ whole genome shotgun (WGS) entry which is preliminary data.</text>
</comment>
<proteinExistence type="predicted"/>
<dbReference type="EMBL" id="REGN01006955">
    <property type="protein sequence ID" value="RNA07719.1"/>
    <property type="molecule type" value="Genomic_DNA"/>
</dbReference>